<accession>A0A7V9A8V3</accession>
<dbReference type="Proteomes" id="UP000551616">
    <property type="component" value="Unassembled WGS sequence"/>
</dbReference>
<name>A0A7V9A8V3_9BACT</name>
<dbReference type="GO" id="GO:0016787">
    <property type="term" value="F:hydrolase activity"/>
    <property type="evidence" value="ECO:0007669"/>
    <property type="project" value="UniProtKB-KW"/>
</dbReference>
<sequence length="149" mass="16639">MSNAMKINEEVTVGPQPSKSEIQSLNERGFKSVINFRTAGEDDQPISPEQERTKVEAAGLKYVHIPVSMTAMGPELVDGFREQFPQLPKPVFAHCKSGKRAGAMVMMHIAVEEGMSGQHTLDKAEEMGFECEQKELRTFVKEYVDNHAK</sequence>
<protein>
    <submittedName>
        <fullName evidence="3">Beta-lactamase hydrolase-like protein</fullName>
        <ecNumber evidence="3">3.-.-.-</ecNumber>
    </submittedName>
</protein>
<feature type="domain" description="Beta-lactamase hydrolase-like protein phosphatase-like" evidence="2">
    <location>
        <begin position="7"/>
        <end position="104"/>
    </location>
</feature>
<evidence type="ECO:0000313" key="3">
    <source>
        <dbReference type="EMBL" id="MBA2116812.1"/>
    </source>
</evidence>
<keyword evidence="4" id="KW-1185">Reference proteome</keyword>
<comment type="caution">
    <text evidence="3">The sequence shown here is derived from an EMBL/GenBank/DDBJ whole genome shotgun (WGS) entry which is preliminary data.</text>
</comment>
<proteinExistence type="predicted"/>
<dbReference type="CDD" id="cd14503">
    <property type="entry name" value="PTP-bact"/>
    <property type="match status" value="1"/>
</dbReference>
<dbReference type="EC" id="3.-.-.-" evidence="3"/>
<gene>
    <name evidence="3" type="primary">blh</name>
    <name evidence="3" type="ORF">HOV93_40040</name>
</gene>
<dbReference type="AlphaFoldDB" id="A0A7V9A8V3"/>
<dbReference type="SUPFAM" id="SSF52799">
    <property type="entry name" value="(Phosphotyrosine protein) phosphatases II"/>
    <property type="match status" value="1"/>
</dbReference>
<dbReference type="RefSeq" id="WP_207398205.1">
    <property type="nucleotide sequence ID" value="NZ_JABRWO010000011.1"/>
</dbReference>
<dbReference type="Pfam" id="PF04273">
    <property type="entry name" value="BLH_phosphatase"/>
    <property type="match status" value="1"/>
</dbReference>
<dbReference type="InterPro" id="IPR005939">
    <property type="entry name" value="BLH_phosphatase-like"/>
</dbReference>
<dbReference type="Gene3D" id="3.90.190.10">
    <property type="entry name" value="Protein tyrosine phosphatase superfamily"/>
    <property type="match status" value="1"/>
</dbReference>
<keyword evidence="3" id="KW-0378">Hydrolase</keyword>
<reference evidence="3 4" key="1">
    <citation type="submission" date="2020-05" db="EMBL/GenBank/DDBJ databases">
        <title>Bremerella alba sp. nov., a novel planctomycete isolated from the surface of the macroalga Fucus spiralis.</title>
        <authorList>
            <person name="Godinho O."/>
            <person name="Botelho R."/>
            <person name="Albuquerque L."/>
            <person name="Wiegand S."/>
            <person name="Da Costa M.S."/>
            <person name="Lobo-Da-Cunha A."/>
            <person name="Jogler C."/>
            <person name="Lage O.M."/>
        </authorList>
    </citation>
    <scope>NUCLEOTIDE SEQUENCE [LARGE SCALE GENOMIC DNA]</scope>
    <source>
        <strain evidence="3 4">FF15</strain>
    </source>
</reference>
<evidence type="ECO:0000313" key="4">
    <source>
        <dbReference type="Proteomes" id="UP000551616"/>
    </source>
</evidence>
<evidence type="ECO:0000256" key="1">
    <source>
        <dbReference type="SAM" id="MobiDB-lite"/>
    </source>
</evidence>
<evidence type="ECO:0000259" key="2">
    <source>
        <dbReference type="Pfam" id="PF04273"/>
    </source>
</evidence>
<feature type="region of interest" description="Disordered" evidence="1">
    <location>
        <begin position="1"/>
        <end position="23"/>
    </location>
</feature>
<organism evidence="3 4">
    <name type="scientific">Bremerella alba</name>
    <dbReference type="NCBI Taxonomy" id="980252"/>
    <lineage>
        <taxon>Bacteria</taxon>
        <taxon>Pseudomonadati</taxon>
        <taxon>Planctomycetota</taxon>
        <taxon>Planctomycetia</taxon>
        <taxon>Pirellulales</taxon>
        <taxon>Pirellulaceae</taxon>
        <taxon>Bremerella</taxon>
    </lineage>
</organism>
<dbReference type="EMBL" id="JABRWO010000011">
    <property type="protein sequence ID" value="MBA2116812.1"/>
    <property type="molecule type" value="Genomic_DNA"/>
</dbReference>
<dbReference type="InterPro" id="IPR029021">
    <property type="entry name" value="Prot-tyrosine_phosphatase-like"/>
</dbReference>